<evidence type="ECO:0000256" key="1">
    <source>
        <dbReference type="SAM" id="SignalP"/>
    </source>
</evidence>
<protein>
    <recommendedName>
        <fullName evidence="4">Nuclear transport factor 2 family protein</fullName>
    </recommendedName>
</protein>
<organism evidence="2 3">
    <name type="scientific">Corallococcus exercitus</name>
    <dbReference type="NCBI Taxonomy" id="2316736"/>
    <lineage>
        <taxon>Bacteria</taxon>
        <taxon>Pseudomonadati</taxon>
        <taxon>Myxococcota</taxon>
        <taxon>Myxococcia</taxon>
        <taxon>Myxococcales</taxon>
        <taxon>Cystobacterineae</taxon>
        <taxon>Myxococcaceae</taxon>
        <taxon>Corallococcus</taxon>
    </lineage>
</organism>
<dbReference type="EMBL" id="JABFJV010000134">
    <property type="protein sequence ID" value="NOK35895.1"/>
    <property type="molecule type" value="Genomic_DNA"/>
</dbReference>
<dbReference type="InterPro" id="IPR032710">
    <property type="entry name" value="NTF2-like_dom_sf"/>
</dbReference>
<gene>
    <name evidence="2" type="ORF">HMI49_22090</name>
</gene>
<feature type="signal peptide" evidence="1">
    <location>
        <begin position="1"/>
        <end position="19"/>
    </location>
</feature>
<keyword evidence="1" id="KW-0732">Signal</keyword>
<accession>A0A3A8I681</accession>
<feature type="chain" id="PRO_5044076059" description="Nuclear transport factor 2 family protein" evidence="1">
    <location>
        <begin position="20"/>
        <end position="281"/>
    </location>
</feature>
<reference evidence="2 3" key="1">
    <citation type="submission" date="2020-05" db="EMBL/GenBank/DDBJ databases">
        <authorList>
            <person name="Whitworth D."/>
        </authorList>
    </citation>
    <scope>NUCLEOTIDE SEQUENCE [LARGE SCALE GENOMIC DNA]</scope>
    <source>
        <strain evidence="2 3">AB043B</strain>
    </source>
</reference>
<dbReference type="OrthoDB" id="8420953at2"/>
<keyword evidence="3" id="KW-1185">Reference proteome</keyword>
<dbReference type="Pfam" id="PF12893">
    <property type="entry name" value="Lumazine_bd_2"/>
    <property type="match status" value="2"/>
</dbReference>
<evidence type="ECO:0000313" key="2">
    <source>
        <dbReference type="EMBL" id="NOK35895.1"/>
    </source>
</evidence>
<dbReference type="Gene3D" id="3.10.450.50">
    <property type="match status" value="2"/>
</dbReference>
<evidence type="ECO:0008006" key="4">
    <source>
        <dbReference type="Google" id="ProtNLM"/>
    </source>
</evidence>
<sequence length="281" mass="30722">MTKTLPLLTVALLTACARTAPLPAPGPFSRLHSSPQEAVQAYFQASDTGSSRLLRSAFHPDVLMHWVDGDGGTLRTRTQLEWWQRLDADAKAPQPATERRQTVLDREGPFALMEAVSRWPDHTFDDLLLVVETPVGWRIVGKVFQRLGPGETAPPSPSAQQEVRAVLGAKIEAHALYSHALLDQSHTPGCLYYRVHVDGVPFAWGTISEAAARYAANAEAGIQDRESPWNVLKVEVRGNVAAAKLEVRVGGVRFIDHLLLVRTGGQWRISAAAWGNPVPPP</sequence>
<dbReference type="RefSeq" id="WP_120525446.1">
    <property type="nucleotide sequence ID" value="NZ_JABFJV010000134.1"/>
</dbReference>
<dbReference type="PROSITE" id="PS51257">
    <property type="entry name" value="PROKAR_LIPOPROTEIN"/>
    <property type="match status" value="1"/>
</dbReference>
<dbReference type="Proteomes" id="UP000563426">
    <property type="component" value="Unassembled WGS sequence"/>
</dbReference>
<dbReference type="AlphaFoldDB" id="A0A3A8I681"/>
<dbReference type="InterPro" id="IPR039437">
    <property type="entry name" value="FrzH/put_lumazine-bd"/>
</dbReference>
<dbReference type="SUPFAM" id="SSF54427">
    <property type="entry name" value="NTF2-like"/>
    <property type="match status" value="2"/>
</dbReference>
<evidence type="ECO:0000313" key="3">
    <source>
        <dbReference type="Proteomes" id="UP000563426"/>
    </source>
</evidence>
<name>A0A3A8I681_9BACT</name>
<proteinExistence type="predicted"/>
<comment type="caution">
    <text evidence="2">The sequence shown here is derived from an EMBL/GenBank/DDBJ whole genome shotgun (WGS) entry which is preliminary data.</text>
</comment>